<dbReference type="GO" id="GO:0005886">
    <property type="term" value="C:plasma membrane"/>
    <property type="evidence" value="ECO:0007669"/>
    <property type="project" value="UniProtKB-SubCell"/>
</dbReference>
<keyword evidence="8" id="KW-0418">Kinase</keyword>
<evidence type="ECO:0000256" key="10">
    <source>
        <dbReference type="ARBA" id="ARBA00023136"/>
    </source>
</evidence>
<protein>
    <submittedName>
        <fullName evidence="15">PTS system beta-glucosides-specific IIC component</fullName>
    </submittedName>
</protein>
<evidence type="ECO:0000313" key="15">
    <source>
        <dbReference type="EMBL" id="PTQ85456.1"/>
    </source>
</evidence>
<comment type="caution">
    <text evidence="15">The sequence shown here is derived from an EMBL/GenBank/DDBJ whole genome shotgun (WGS) entry which is preliminary data.</text>
</comment>
<dbReference type="Proteomes" id="UP000244161">
    <property type="component" value="Unassembled WGS sequence"/>
</dbReference>
<dbReference type="InterPro" id="IPR018113">
    <property type="entry name" value="PTrfase_EIIB_Cys"/>
</dbReference>
<feature type="transmembrane region" description="Helical" evidence="12">
    <location>
        <begin position="423"/>
        <end position="446"/>
    </location>
</feature>
<dbReference type="OrthoDB" id="9769191at2"/>
<feature type="transmembrane region" description="Helical" evidence="12">
    <location>
        <begin position="180"/>
        <end position="202"/>
    </location>
</feature>
<dbReference type="GO" id="GO:0090563">
    <property type="term" value="F:protein-phosphocysteine-sugar phosphotransferase activity"/>
    <property type="evidence" value="ECO:0007669"/>
    <property type="project" value="TreeGrafter"/>
</dbReference>
<evidence type="ECO:0000256" key="5">
    <source>
        <dbReference type="ARBA" id="ARBA00022679"/>
    </source>
</evidence>
<keyword evidence="7 12" id="KW-0812">Transmembrane</keyword>
<dbReference type="Gene3D" id="3.30.1360.60">
    <property type="entry name" value="Glucose permease domain IIB"/>
    <property type="match status" value="1"/>
</dbReference>
<evidence type="ECO:0000256" key="11">
    <source>
        <dbReference type="PROSITE-ProRule" id="PRU00421"/>
    </source>
</evidence>
<dbReference type="InterPro" id="IPR036878">
    <property type="entry name" value="Glu_permease_IIB"/>
</dbReference>
<dbReference type="PROSITE" id="PS51098">
    <property type="entry name" value="PTS_EIIB_TYPE_1"/>
    <property type="match status" value="1"/>
</dbReference>
<feature type="transmembrane region" description="Helical" evidence="12">
    <location>
        <begin position="208"/>
        <end position="227"/>
    </location>
</feature>
<keyword evidence="5" id="KW-0808">Transferase</keyword>
<accession>A0A2T5INP0</accession>
<keyword evidence="3" id="KW-1003">Cell membrane</keyword>
<keyword evidence="9 12" id="KW-1133">Transmembrane helix</keyword>
<dbReference type="PANTHER" id="PTHR30175:SF1">
    <property type="entry name" value="PTS SYSTEM ARBUTIN-, CELLOBIOSE-, AND SALICIN-SPECIFIC EIIBC COMPONENT-RELATED"/>
    <property type="match status" value="1"/>
</dbReference>
<evidence type="ECO:0000256" key="4">
    <source>
        <dbReference type="ARBA" id="ARBA00022597"/>
    </source>
</evidence>
<proteinExistence type="predicted"/>
<dbReference type="AlphaFoldDB" id="A0A2T5INP0"/>
<evidence type="ECO:0000256" key="8">
    <source>
        <dbReference type="ARBA" id="ARBA00022777"/>
    </source>
</evidence>
<feature type="transmembrane region" description="Helical" evidence="12">
    <location>
        <begin position="284"/>
        <end position="305"/>
    </location>
</feature>
<reference evidence="15 16" key="1">
    <citation type="submission" date="2018-04" db="EMBL/GenBank/DDBJ databases">
        <title>Genomic Encyclopedia of Archaeal and Bacterial Type Strains, Phase II (KMG-II): from individual species to whole genera.</title>
        <authorList>
            <person name="Goeker M."/>
        </authorList>
    </citation>
    <scope>NUCLEOTIDE SEQUENCE [LARGE SCALE GENOMIC DNA]</scope>
    <source>
        <strain evidence="15 16">DSM 18806</strain>
    </source>
</reference>
<keyword evidence="16" id="KW-1185">Reference proteome</keyword>
<evidence type="ECO:0000256" key="1">
    <source>
        <dbReference type="ARBA" id="ARBA00004651"/>
    </source>
</evidence>
<evidence type="ECO:0000256" key="3">
    <source>
        <dbReference type="ARBA" id="ARBA00022475"/>
    </source>
</evidence>
<feature type="transmembrane region" description="Helical" evidence="12">
    <location>
        <begin position="108"/>
        <end position="136"/>
    </location>
</feature>
<keyword evidence="2" id="KW-0813">Transport</keyword>
<dbReference type="GO" id="GO:0009401">
    <property type="term" value="P:phosphoenolpyruvate-dependent sugar phosphotransferase system"/>
    <property type="evidence" value="ECO:0007669"/>
    <property type="project" value="UniProtKB-KW"/>
</dbReference>
<evidence type="ECO:0000259" key="14">
    <source>
        <dbReference type="PROSITE" id="PS51103"/>
    </source>
</evidence>
<name>A0A2T5INP0_9LACT</name>
<dbReference type="GO" id="GO:0008982">
    <property type="term" value="F:protein-N(PI)-phosphohistidine-sugar phosphotransferase activity"/>
    <property type="evidence" value="ECO:0007669"/>
    <property type="project" value="InterPro"/>
</dbReference>
<gene>
    <name evidence="15" type="ORF">C8U37_10493</name>
</gene>
<dbReference type="FunFam" id="3.30.1360.60:FF:000001">
    <property type="entry name" value="PTS system glucose-specific IIBC component PtsG"/>
    <property type="match status" value="1"/>
</dbReference>
<dbReference type="InterPro" id="IPR013013">
    <property type="entry name" value="PTS_EIIC_1"/>
</dbReference>
<feature type="transmembrane region" description="Helical" evidence="12">
    <location>
        <begin position="379"/>
        <end position="403"/>
    </location>
</feature>
<dbReference type="Pfam" id="PF00367">
    <property type="entry name" value="PTS_EIIB"/>
    <property type="match status" value="1"/>
</dbReference>
<comment type="subcellular location">
    <subcellularLocation>
        <location evidence="1">Cell membrane</location>
        <topology evidence="1">Multi-pass membrane protein</topology>
    </subcellularLocation>
</comment>
<dbReference type="InterPro" id="IPR001996">
    <property type="entry name" value="PTS_IIB_1"/>
</dbReference>
<sequence>MQNEKELAKEIVEKVGGARNIKTVTHCITRLRFVLKDKSKIDENGLRTLKEVLGIVDRGGQIQIVIGGGVERVFNAVEPLLLTQDKEEEKATDSPEDKSKENSIVQVIMSYVAASITPTITVIVGAGLINAILAVAAQFGLARDSGTFVVWSSFAQLAFTYLPVWIAISAARYLKTDSYLAAFITVSTIVYFSGPETLSMFGVNIPEVNYAGAIVPVLMMAPVLAFIDKFLSNHLHKNLVFMFKPLLSILVMLPLLLFIFGPLGALVGTLIVKLSFALMELGPISMAILAALHPITVIFGMHSLFTPILVNELTTLGYTYVLSRALAANFAMAGAALAVGVKSKKIPNKSLGISTSVTALLAATEPALYGVLLPLKRPLIASCAAAGVTGFFVGLYKVHAYSLGSFNLFTLSFTLGGDSMNNFYIAVGCALLAFVLGFVFTWLMGFKED</sequence>
<organism evidence="15 16">
    <name type="scientific">Trichococcus patagoniensis</name>
    <dbReference type="NCBI Taxonomy" id="382641"/>
    <lineage>
        <taxon>Bacteria</taxon>
        <taxon>Bacillati</taxon>
        <taxon>Bacillota</taxon>
        <taxon>Bacilli</taxon>
        <taxon>Lactobacillales</taxon>
        <taxon>Carnobacteriaceae</taxon>
        <taxon>Trichococcus</taxon>
    </lineage>
</organism>
<evidence type="ECO:0000256" key="7">
    <source>
        <dbReference type="ARBA" id="ARBA00022692"/>
    </source>
</evidence>
<feature type="domain" description="PTS EIIB type-1" evidence="13">
    <location>
        <begin position="5"/>
        <end position="87"/>
    </location>
</feature>
<keyword evidence="4" id="KW-0762">Sugar transport</keyword>
<feature type="transmembrane region" description="Helical" evidence="12">
    <location>
        <begin position="351"/>
        <end position="372"/>
    </location>
</feature>
<dbReference type="InterPro" id="IPR050558">
    <property type="entry name" value="PTS_Sugar-Specific_Components"/>
</dbReference>
<evidence type="ECO:0000256" key="6">
    <source>
        <dbReference type="ARBA" id="ARBA00022683"/>
    </source>
</evidence>
<dbReference type="InterPro" id="IPR003352">
    <property type="entry name" value="PTS_EIIC"/>
</dbReference>
<keyword evidence="10 12" id="KW-0472">Membrane</keyword>
<dbReference type="PROSITE" id="PS01035">
    <property type="entry name" value="PTS_EIIB_TYPE_1_CYS"/>
    <property type="match status" value="1"/>
</dbReference>
<dbReference type="CDD" id="cd00212">
    <property type="entry name" value="PTS_IIB_glc"/>
    <property type="match status" value="1"/>
</dbReference>
<feature type="transmembrane region" description="Helical" evidence="12">
    <location>
        <begin position="247"/>
        <end position="272"/>
    </location>
</feature>
<evidence type="ECO:0000256" key="9">
    <source>
        <dbReference type="ARBA" id="ARBA00022989"/>
    </source>
</evidence>
<dbReference type="RefSeq" id="WP_108031925.1">
    <property type="nucleotide sequence ID" value="NZ_QAOM01000004.1"/>
</dbReference>
<feature type="domain" description="PTS EIIC type-1" evidence="14">
    <location>
        <begin position="110"/>
        <end position="449"/>
    </location>
</feature>
<evidence type="ECO:0000259" key="13">
    <source>
        <dbReference type="PROSITE" id="PS51098"/>
    </source>
</evidence>
<dbReference type="GO" id="GO:0016301">
    <property type="term" value="F:kinase activity"/>
    <property type="evidence" value="ECO:0007669"/>
    <property type="project" value="UniProtKB-KW"/>
</dbReference>
<evidence type="ECO:0000256" key="12">
    <source>
        <dbReference type="SAM" id="Phobius"/>
    </source>
</evidence>
<keyword evidence="6" id="KW-0598">Phosphotransferase system</keyword>
<dbReference type="PANTHER" id="PTHR30175">
    <property type="entry name" value="PHOSPHOTRANSFERASE SYSTEM TRANSPORT PROTEIN"/>
    <property type="match status" value="1"/>
</dbReference>
<evidence type="ECO:0000313" key="16">
    <source>
        <dbReference type="Proteomes" id="UP000244161"/>
    </source>
</evidence>
<feature type="transmembrane region" description="Helical" evidence="12">
    <location>
        <begin position="148"/>
        <end position="168"/>
    </location>
</feature>
<dbReference type="PROSITE" id="PS51103">
    <property type="entry name" value="PTS_EIIC_TYPE_1"/>
    <property type="match status" value="1"/>
</dbReference>
<evidence type="ECO:0000256" key="2">
    <source>
        <dbReference type="ARBA" id="ARBA00022448"/>
    </source>
</evidence>
<feature type="active site" description="Phosphocysteine intermediate; for EIIB activity" evidence="11">
    <location>
        <position position="27"/>
    </location>
</feature>
<dbReference type="SUPFAM" id="SSF55604">
    <property type="entry name" value="Glucose permease domain IIB"/>
    <property type="match status" value="1"/>
</dbReference>
<dbReference type="EMBL" id="QAOM01000004">
    <property type="protein sequence ID" value="PTQ85456.1"/>
    <property type="molecule type" value="Genomic_DNA"/>
</dbReference>
<dbReference type="Pfam" id="PF02378">
    <property type="entry name" value="PTS_EIIC"/>
    <property type="match status" value="1"/>
</dbReference>
<feature type="transmembrane region" description="Helical" evidence="12">
    <location>
        <begin position="317"/>
        <end position="339"/>
    </location>
</feature>